<dbReference type="EMBL" id="UINC01157751">
    <property type="protein sequence ID" value="SVD54912.1"/>
    <property type="molecule type" value="Genomic_DNA"/>
</dbReference>
<reference evidence="1" key="1">
    <citation type="submission" date="2018-05" db="EMBL/GenBank/DDBJ databases">
        <authorList>
            <person name="Lanie J.A."/>
            <person name="Ng W.-L."/>
            <person name="Kazmierczak K.M."/>
            <person name="Andrzejewski T.M."/>
            <person name="Davidsen T.M."/>
            <person name="Wayne K.J."/>
            <person name="Tettelin H."/>
            <person name="Glass J.I."/>
            <person name="Rusch D."/>
            <person name="Podicherti R."/>
            <person name="Tsui H.-C.T."/>
            <person name="Winkler M.E."/>
        </authorList>
    </citation>
    <scope>NUCLEOTIDE SEQUENCE</scope>
</reference>
<organism evidence="1">
    <name type="scientific">marine metagenome</name>
    <dbReference type="NCBI Taxonomy" id="408172"/>
    <lineage>
        <taxon>unclassified sequences</taxon>
        <taxon>metagenomes</taxon>
        <taxon>ecological metagenomes</taxon>
    </lineage>
</organism>
<sequence length="58" mass="6675">MLSSIQNIYQQAVGCDDCFIKDRYKMTRGKISKAQPRWIGKNYFSSKKRVCVMAINPG</sequence>
<evidence type="ECO:0000313" key="1">
    <source>
        <dbReference type="EMBL" id="SVD54912.1"/>
    </source>
</evidence>
<feature type="non-terminal residue" evidence="1">
    <location>
        <position position="58"/>
    </location>
</feature>
<name>A0A382W7X2_9ZZZZ</name>
<dbReference type="AlphaFoldDB" id="A0A382W7X2"/>
<proteinExistence type="predicted"/>
<gene>
    <name evidence="1" type="ORF">METZ01_LOCUS407766</name>
</gene>
<accession>A0A382W7X2</accession>
<protein>
    <recommendedName>
        <fullName evidence="2">Uracil-DNA glycosylase-like domain-containing protein</fullName>
    </recommendedName>
</protein>
<evidence type="ECO:0008006" key="2">
    <source>
        <dbReference type="Google" id="ProtNLM"/>
    </source>
</evidence>